<proteinExistence type="predicted"/>
<gene>
    <name evidence="1" type="ORF">FOMG_19851</name>
</gene>
<sequence length="197" mass="21919">MHPGVCSDSTSNSNLRSLTINIGLSYSSMPCNGVRPDMLSCFPAPITSIRQLSITLDCNFLEDSEASQPGADFGTFIKALPNLLDFELQVVGEDWLEKPFGLLGSIIIPKLQKLTLECLKCREHELDDFLLRHKSTLTDIHFSAVHLDDDSQSWDRLLRNIKNGPNNPKIIMAECEPDGGMVDAYQRLYTSSEKDAS</sequence>
<dbReference type="EMBL" id="KI980977">
    <property type="protein sequence ID" value="EXK23369.1"/>
    <property type="molecule type" value="Genomic_DNA"/>
</dbReference>
<reference evidence="1" key="1">
    <citation type="submission" date="2012-04" db="EMBL/GenBank/DDBJ databases">
        <title>The Genome Sequence of Fusarium oxysporum melonis.</title>
        <authorList>
            <consortium name="The Broad Institute Genome Sequencing Platform"/>
            <person name="Ma L.-J."/>
            <person name="Gale L.R."/>
            <person name="Schwartz D.C."/>
            <person name="Zhou S."/>
            <person name="Corby-Kistler H."/>
            <person name="Young S.K."/>
            <person name="Zeng Q."/>
            <person name="Gargeya S."/>
            <person name="Fitzgerald M."/>
            <person name="Haas B."/>
            <person name="Abouelleil A."/>
            <person name="Alvarado L."/>
            <person name="Arachchi H.M."/>
            <person name="Berlin A."/>
            <person name="Brown A."/>
            <person name="Chapman S.B."/>
            <person name="Chen Z."/>
            <person name="Dunbar C."/>
            <person name="Freedman E."/>
            <person name="Gearin G."/>
            <person name="Goldberg J."/>
            <person name="Griggs A."/>
            <person name="Gujja S."/>
            <person name="Heiman D."/>
            <person name="Howarth C."/>
            <person name="Larson L."/>
            <person name="Lui A."/>
            <person name="MacDonald P.J.P."/>
            <person name="Montmayeur A."/>
            <person name="Murphy C."/>
            <person name="Neiman D."/>
            <person name="Pearson M."/>
            <person name="Priest M."/>
            <person name="Roberts A."/>
            <person name="Saif S."/>
            <person name="Shea T."/>
            <person name="Shenoy N."/>
            <person name="Sisk P."/>
            <person name="Stolte C."/>
            <person name="Sykes S."/>
            <person name="Wortman J."/>
            <person name="Nusbaum C."/>
            <person name="Birren B."/>
        </authorList>
    </citation>
    <scope>NUCLEOTIDE SEQUENCE</scope>
    <source>
        <strain evidence="1">26406</strain>
    </source>
</reference>
<evidence type="ECO:0008006" key="2">
    <source>
        <dbReference type="Google" id="ProtNLM"/>
    </source>
</evidence>
<dbReference type="VEuPathDB" id="FungiDB:FOMG_19851"/>
<organism evidence="1">
    <name type="scientific">Fusarium oxysporum f. sp. melonis 26406</name>
    <dbReference type="NCBI Taxonomy" id="1089452"/>
    <lineage>
        <taxon>Eukaryota</taxon>
        <taxon>Fungi</taxon>
        <taxon>Dikarya</taxon>
        <taxon>Ascomycota</taxon>
        <taxon>Pezizomycotina</taxon>
        <taxon>Sordariomycetes</taxon>
        <taxon>Hypocreomycetidae</taxon>
        <taxon>Hypocreales</taxon>
        <taxon>Nectriaceae</taxon>
        <taxon>Fusarium</taxon>
        <taxon>Fusarium oxysporum species complex</taxon>
    </lineage>
</organism>
<accession>W9YUW9</accession>
<dbReference type="Proteomes" id="UP000030703">
    <property type="component" value="Unassembled WGS sequence"/>
</dbReference>
<dbReference type="AlphaFoldDB" id="W9YUW9"/>
<name>W9YUW9_FUSOX</name>
<evidence type="ECO:0000313" key="1">
    <source>
        <dbReference type="EMBL" id="EXK23369.1"/>
    </source>
</evidence>
<reference evidence="1" key="2">
    <citation type="submission" date="2014-02" db="EMBL/GenBank/DDBJ databases">
        <title>Annotation of the Genome Sequence of Fusarium oxysporum f. sp. melonis 26406.</title>
        <authorList>
            <consortium name="The Broad Institute Genomics Platform"/>
            <person name="Ma L.-J."/>
            <person name="Corby-Kistler H."/>
            <person name="Broz K."/>
            <person name="Gale L.R."/>
            <person name="Jonkers W."/>
            <person name="O'Donnell K."/>
            <person name="Ploetz R."/>
            <person name="Steinberg C."/>
            <person name="Schwartz D.C."/>
            <person name="VanEtten H."/>
            <person name="Zhou S."/>
            <person name="Young S.K."/>
            <person name="Zeng Q."/>
            <person name="Gargeya S."/>
            <person name="Fitzgerald M."/>
            <person name="Abouelleil A."/>
            <person name="Alvarado L."/>
            <person name="Chapman S.B."/>
            <person name="Gainer-Dewar J."/>
            <person name="Goldberg J."/>
            <person name="Griggs A."/>
            <person name="Gujja S."/>
            <person name="Hansen M."/>
            <person name="Howarth C."/>
            <person name="Imamovic A."/>
            <person name="Ireland A."/>
            <person name="Larimer J."/>
            <person name="McCowan C."/>
            <person name="Murphy C."/>
            <person name="Pearson M."/>
            <person name="Poon T.W."/>
            <person name="Priest M."/>
            <person name="Roberts A."/>
            <person name="Saif S."/>
            <person name="Shea T."/>
            <person name="Sykes S."/>
            <person name="Wortman J."/>
            <person name="Nusbaum C."/>
            <person name="Birren B."/>
        </authorList>
    </citation>
    <scope>NUCLEOTIDE SEQUENCE</scope>
    <source>
        <strain evidence="1">26406</strain>
    </source>
</reference>
<protein>
    <recommendedName>
        <fullName evidence="2">F-box domain-containing protein</fullName>
    </recommendedName>
</protein>
<dbReference type="HOGENOM" id="CLU_1384232_0_0_1"/>